<comment type="caution">
    <text evidence="1">The sequence shown here is derived from an EMBL/GenBank/DDBJ whole genome shotgun (WGS) entry which is preliminary data.</text>
</comment>
<keyword evidence="2" id="KW-1185">Reference proteome</keyword>
<dbReference type="EMBL" id="JXLP01000021">
    <property type="protein sequence ID" value="KIL75870.1"/>
    <property type="molecule type" value="Genomic_DNA"/>
</dbReference>
<proteinExistence type="predicted"/>
<evidence type="ECO:0000313" key="2">
    <source>
        <dbReference type="Proteomes" id="UP000031982"/>
    </source>
</evidence>
<reference evidence="1 2" key="1">
    <citation type="submission" date="2015-01" db="EMBL/GenBank/DDBJ databases">
        <title>Genome Assembly of Bacillus badius MTCC 1458.</title>
        <authorList>
            <person name="Verma A."/>
            <person name="Khatri I."/>
            <person name="Mual P."/>
            <person name="Subramanian S."/>
            <person name="Krishnamurthi S."/>
        </authorList>
    </citation>
    <scope>NUCLEOTIDE SEQUENCE [LARGE SCALE GENOMIC DNA]</scope>
    <source>
        <strain evidence="1 2">MTCC 1458</strain>
    </source>
</reference>
<dbReference type="Proteomes" id="UP000031982">
    <property type="component" value="Unassembled WGS sequence"/>
</dbReference>
<name>A0ABR5APX3_BACBA</name>
<organism evidence="1 2">
    <name type="scientific">Bacillus badius</name>
    <dbReference type="NCBI Taxonomy" id="1455"/>
    <lineage>
        <taxon>Bacteria</taxon>
        <taxon>Bacillati</taxon>
        <taxon>Bacillota</taxon>
        <taxon>Bacilli</taxon>
        <taxon>Bacillales</taxon>
        <taxon>Bacillaceae</taxon>
        <taxon>Pseudobacillus</taxon>
    </lineage>
</organism>
<sequence length="40" mass="4322">MAGAACFFCCTEQKEEGPKDRLAETLQAAGKCGSLEGHWF</sequence>
<accession>A0ABR5APX3</accession>
<evidence type="ECO:0000313" key="1">
    <source>
        <dbReference type="EMBL" id="KIL75870.1"/>
    </source>
</evidence>
<protein>
    <submittedName>
        <fullName evidence="1">Uncharacterized protein</fullName>
    </submittedName>
</protein>
<gene>
    <name evidence="1" type="ORF">SD77_2710</name>
</gene>